<name>A0A4C1V393_EUMVA</name>
<comment type="caution">
    <text evidence="1">The sequence shown here is derived from an EMBL/GenBank/DDBJ whole genome shotgun (WGS) entry which is preliminary data.</text>
</comment>
<accession>A0A4C1V393</accession>
<dbReference type="OrthoDB" id="7491480at2759"/>
<dbReference type="AlphaFoldDB" id="A0A4C1V393"/>
<keyword evidence="2" id="KW-1185">Reference proteome</keyword>
<organism evidence="1 2">
    <name type="scientific">Eumeta variegata</name>
    <name type="common">Bagworm moth</name>
    <name type="synonym">Eumeta japonica</name>
    <dbReference type="NCBI Taxonomy" id="151549"/>
    <lineage>
        <taxon>Eukaryota</taxon>
        <taxon>Metazoa</taxon>
        <taxon>Ecdysozoa</taxon>
        <taxon>Arthropoda</taxon>
        <taxon>Hexapoda</taxon>
        <taxon>Insecta</taxon>
        <taxon>Pterygota</taxon>
        <taxon>Neoptera</taxon>
        <taxon>Endopterygota</taxon>
        <taxon>Lepidoptera</taxon>
        <taxon>Glossata</taxon>
        <taxon>Ditrysia</taxon>
        <taxon>Tineoidea</taxon>
        <taxon>Psychidae</taxon>
        <taxon>Oiketicinae</taxon>
        <taxon>Eumeta</taxon>
    </lineage>
</organism>
<evidence type="ECO:0000313" key="2">
    <source>
        <dbReference type="Proteomes" id="UP000299102"/>
    </source>
</evidence>
<evidence type="ECO:0000313" key="1">
    <source>
        <dbReference type="EMBL" id="GBP33251.1"/>
    </source>
</evidence>
<protein>
    <submittedName>
        <fullName evidence="1">Uncharacterized protein</fullName>
    </submittedName>
</protein>
<dbReference type="Proteomes" id="UP000299102">
    <property type="component" value="Unassembled WGS sequence"/>
</dbReference>
<dbReference type="EMBL" id="BGZK01000271">
    <property type="protein sequence ID" value="GBP33251.1"/>
    <property type="molecule type" value="Genomic_DNA"/>
</dbReference>
<gene>
    <name evidence="1" type="ORF">EVAR_5205_1</name>
</gene>
<sequence length="100" mass="11144">MVYGRALWFGQINMVGSILASAELPIIAKNLDLYVILVQEQHCIVLKLSQSRVRTSASMFIVDWTLRAVCSIDGHLAHLECVLDLLEIIIGVNYNANSPF</sequence>
<proteinExistence type="predicted"/>
<reference evidence="1 2" key="1">
    <citation type="journal article" date="2019" name="Commun. Biol.">
        <title>The bagworm genome reveals a unique fibroin gene that provides high tensile strength.</title>
        <authorList>
            <person name="Kono N."/>
            <person name="Nakamura H."/>
            <person name="Ohtoshi R."/>
            <person name="Tomita M."/>
            <person name="Numata K."/>
            <person name="Arakawa K."/>
        </authorList>
    </citation>
    <scope>NUCLEOTIDE SEQUENCE [LARGE SCALE GENOMIC DNA]</scope>
</reference>